<dbReference type="SUPFAM" id="SSF53850">
    <property type="entry name" value="Periplasmic binding protein-like II"/>
    <property type="match status" value="1"/>
</dbReference>
<sequence>MRKQRSVPYSRRGFLQAVGGAGIVLTAGCLTEGGAGNSTANRSTPISILAAGSLNNALLNGLEPVVDASVQIETHGSAHVARMIDEGLRDPDIVVVADTALFDGPLTPSWYSIFTSNAIVIAYNEETEEGQRLAADPDEWYTVLASDEIALGRSDPKQIRWGIGRCSCSNSPRGTTIPKISSQSSFNETKFILNHR</sequence>
<dbReference type="EMBL" id="JBHTAX010000001">
    <property type="protein sequence ID" value="MFC7188948.1"/>
    <property type="molecule type" value="Genomic_DNA"/>
</dbReference>
<gene>
    <name evidence="1" type="ORF">ACFQL7_03205</name>
</gene>
<comment type="caution">
    <text evidence="1">The sequence shown here is derived from an EMBL/GenBank/DDBJ whole genome shotgun (WGS) entry which is preliminary data.</text>
</comment>
<evidence type="ECO:0000313" key="1">
    <source>
        <dbReference type="EMBL" id="MFC7188948.1"/>
    </source>
</evidence>
<dbReference type="RefSeq" id="WP_390204559.1">
    <property type="nucleotide sequence ID" value="NZ_JBHTAX010000001.1"/>
</dbReference>
<dbReference type="InterPro" id="IPR006311">
    <property type="entry name" value="TAT_signal"/>
</dbReference>
<dbReference type="Gene3D" id="3.40.190.10">
    <property type="entry name" value="Periplasmic binding protein-like II"/>
    <property type="match status" value="1"/>
</dbReference>
<dbReference type="AlphaFoldDB" id="A0ABD5YMS6"/>
<proteinExistence type="predicted"/>
<accession>A0ABD5YMS6</accession>
<protein>
    <submittedName>
        <fullName evidence="1">Uncharacterized protein</fullName>
    </submittedName>
</protein>
<dbReference type="PROSITE" id="PS51257">
    <property type="entry name" value="PROKAR_LIPOPROTEIN"/>
    <property type="match status" value="1"/>
</dbReference>
<reference evidence="1 2" key="1">
    <citation type="journal article" date="2019" name="Int. J. Syst. Evol. Microbiol.">
        <title>The Global Catalogue of Microorganisms (GCM) 10K type strain sequencing project: providing services to taxonomists for standard genome sequencing and annotation.</title>
        <authorList>
            <consortium name="The Broad Institute Genomics Platform"/>
            <consortium name="The Broad Institute Genome Sequencing Center for Infectious Disease"/>
            <person name="Wu L."/>
            <person name="Ma J."/>
        </authorList>
    </citation>
    <scope>NUCLEOTIDE SEQUENCE [LARGE SCALE GENOMIC DNA]</scope>
    <source>
        <strain evidence="1 2">RDMS1</strain>
    </source>
</reference>
<evidence type="ECO:0000313" key="2">
    <source>
        <dbReference type="Proteomes" id="UP001596417"/>
    </source>
</evidence>
<keyword evidence="2" id="KW-1185">Reference proteome</keyword>
<dbReference type="Proteomes" id="UP001596417">
    <property type="component" value="Unassembled WGS sequence"/>
</dbReference>
<dbReference type="PROSITE" id="PS51318">
    <property type="entry name" value="TAT"/>
    <property type="match status" value="1"/>
</dbReference>
<organism evidence="1 2">
    <name type="scientific">Halocatena marina</name>
    <dbReference type="NCBI Taxonomy" id="2934937"/>
    <lineage>
        <taxon>Archaea</taxon>
        <taxon>Methanobacteriati</taxon>
        <taxon>Methanobacteriota</taxon>
        <taxon>Stenosarchaea group</taxon>
        <taxon>Halobacteria</taxon>
        <taxon>Halobacteriales</taxon>
        <taxon>Natronomonadaceae</taxon>
        <taxon>Halocatena</taxon>
    </lineage>
</organism>
<name>A0ABD5YMS6_9EURY</name>